<keyword evidence="9" id="KW-1185">Reference proteome</keyword>
<keyword evidence="3" id="KW-1003">Cell membrane</keyword>
<organism evidence="8 9">
    <name type="scientific">Cohnella herbarum</name>
    <dbReference type="NCBI Taxonomy" id="2728023"/>
    <lineage>
        <taxon>Bacteria</taxon>
        <taxon>Bacillati</taxon>
        <taxon>Bacillota</taxon>
        <taxon>Bacilli</taxon>
        <taxon>Bacillales</taxon>
        <taxon>Paenibacillaceae</taxon>
        <taxon>Cohnella</taxon>
    </lineage>
</organism>
<sequence>MLTKTTPPASVAAPSPSPARTYGILFTFVFALAGWGLSMLPGLDRIGALACTLLLTAAYRHRFGYPSAIGIGIRFSSGTLLRAAIVLFGLKLNVVDLAQQGLPLLARGGATVAFSLVTVLAIGHWLRADRKLTVLLAIGTAICGAAAIIAVSPLLKSKQEDTAISAGLIALIGTVFATAYTVIQPWLPMDPSVYGIWSGLTLHEIAHVAMAAAPAGPDALTDGLLAKLCRVALLVPLCLGIAGYSKLKARSESKHTQSSAGRTPFPFPWFLLGFIGMSLFGSYVLPIMLPDPAPLLRDLSLVTTLLLVMAMAGLGLNIHLRDFRNRALRPFIAMLIASLLLAGFTYLSL</sequence>
<dbReference type="AlphaFoldDB" id="A0A7Z2VLW2"/>
<feature type="transmembrane region" description="Helical" evidence="7">
    <location>
        <begin position="301"/>
        <end position="320"/>
    </location>
</feature>
<feature type="transmembrane region" description="Helical" evidence="7">
    <location>
        <begin position="20"/>
        <end position="39"/>
    </location>
</feature>
<dbReference type="PANTHER" id="PTHR30106:SF2">
    <property type="entry name" value="UPF0324 INNER MEMBRANE PROTEIN YEIH"/>
    <property type="match status" value="1"/>
</dbReference>
<accession>A0A7Z2VLW2</accession>
<reference evidence="8 9" key="1">
    <citation type="submission" date="2020-04" db="EMBL/GenBank/DDBJ databases">
        <title>Genome sequencing of novel species.</title>
        <authorList>
            <person name="Heo J."/>
            <person name="Kim S.-J."/>
            <person name="Kim J.-S."/>
            <person name="Hong S.-B."/>
            <person name="Kwon S.-W."/>
        </authorList>
    </citation>
    <scope>NUCLEOTIDE SEQUENCE [LARGE SCALE GENOMIC DNA]</scope>
    <source>
        <strain evidence="8 9">MFER-1</strain>
    </source>
</reference>
<keyword evidence="4 7" id="KW-0812">Transmembrane</keyword>
<dbReference type="EMBL" id="CP051680">
    <property type="protein sequence ID" value="QJD85334.1"/>
    <property type="molecule type" value="Genomic_DNA"/>
</dbReference>
<evidence type="ECO:0000256" key="2">
    <source>
        <dbReference type="ARBA" id="ARBA00007977"/>
    </source>
</evidence>
<feature type="transmembrane region" description="Helical" evidence="7">
    <location>
        <begin position="69"/>
        <end position="92"/>
    </location>
</feature>
<evidence type="ECO:0000313" key="9">
    <source>
        <dbReference type="Proteomes" id="UP000502248"/>
    </source>
</evidence>
<feature type="transmembrane region" description="Helical" evidence="7">
    <location>
        <begin position="327"/>
        <end position="347"/>
    </location>
</feature>
<evidence type="ECO:0000256" key="1">
    <source>
        <dbReference type="ARBA" id="ARBA00004651"/>
    </source>
</evidence>
<feature type="transmembrane region" description="Helical" evidence="7">
    <location>
        <begin position="132"/>
        <end position="151"/>
    </location>
</feature>
<dbReference type="KEGG" id="cheb:HH215_20590"/>
<proteinExistence type="inferred from homology"/>
<evidence type="ECO:0000256" key="6">
    <source>
        <dbReference type="ARBA" id="ARBA00023136"/>
    </source>
</evidence>
<keyword evidence="6 7" id="KW-0472">Membrane</keyword>
<gene>
    <name evidence="8" type="ORF">HH215_20590</name>
</gene>
<dbReference type="RefSeq" id="WP_169281599.1">
    <property type="nucleotide sequence ID" value="NZ_CP051680.1"/>
</dbReference>
<dbReference type="GO" id="GO:0005886">
    <property type="term" value="C:plasma membrane"/>
    <property type="evidence" value="ECO:0007669"/>
    <property type="project" value="UniProtKB-SubCell"/>
</dbReference>
<dbReference type="InterPro" id="IPR018383">
    <property type="entry name" value="UPF0324_pro"/>
</dbReference>
<dbReference type="PANTHER" id="PTHR30106">
    <property type="entry name" value="INNER MEMBRANE PROTEIN YEIH-RELATED"/>
    <property type="match status" value="1"/>
</dbReference>
<dbReference type="Pfam" id="PF03601">
    <property type="entry name" value="Cons_hypoth698"/>
    <property type="match status" value="1"/>
</dbReference>
<evidence type="ECO:0000256" key="3">
    <source>
        <dbReference type="ARBA" id="ARBA00022475"/>
    </source>
</evidence>
<feature type="transmembrane region" description="Helical" evidence="7">
    <location>
        <begin position="104"/>
        <end position="126"/>
    </location>
</feature>
<comment type="subcellular location">
    <subcellularLocation>
        <location evidence="1">Cell membrane</location>
        <topology evidence="1">Multi-pass membrane protein</topology>
    </subcellularLocation>
</comment>
<feature type="transmembrane region" description="Helical" evidence="7">
    <location>
        <begin position="224"/>
        <end position="244"/>
    </location>
</feature>
<keyword evidence="5 7" id="KW-1133">Transmembrane helix</keyword>
<evidence type="ECO:0000256" key="4">
    <source>
        <dbReference type="ARBA" id="ARBA00022692"/>
    </source>
</evidence>
<evidence type="ECO:0000256" key="7">
    <source>
        <dbReference type="SAM" id="Phobius"/>
    </source>
</evidence>
<protein>
    <submittedName>
        <fullName evidence="8">Putative sulfate exporter family transporter</fullName>
    </submittedName>
</protein>
<name>A0A7Z2VLW2_9BACL</name>
<dbReference type="Proteomes" id="UP000502248">
    <property type="component" value="Chromosome"/>
</dbReference>
<evidence type="ECO:0000256" key="5">
    <source>
        <dbReference type="ARBA" id="ARBA00022989"/>
    </source>
</evidence>
<evidence type="ECO:0000313" key="8">
    <source>
        <dbReference type="EMBL" id="QJD85334.1"/>
    </source>
</evidence>
<comment type="similarity">
    <text evidence="2">Belongs to the UPF0324 family.</text>
</comment>
<feature type="transmembrane region" description="Helical" evidence="7">
    <location>
        <begin position="265"/>
        <end position="289"/>
    </location>
</feature>
<feature type="transmembrane region" description="Helical" evidence="7">
    <location>
        <begin position="163"/>
        <end position="183"/>
    </location>
</feature>